<dbReference type="InterPro" id="IPR050534">
    <property type="entry name" value="Coronavir_polyprotein_1ab"/>
</dbReference>
<feature type="domain" description="AAA+ ATPase" evidence="1">
    <location>
        <begin position="631"/>
        <end position="774"/>
    </location>
</feature>
<dbReference type="EMBL" id="CP045309">
    <property type="protein sequence ID" value="QGL47112.1"/>
    <property type="molecule type" value="Genomic_DNA"/>
</dbReference>
<evidence type="ECO:0000313" key="2">
    <source>
        <dbReference type="EMBL" id="QGL47112.1"/>
    </source>
</evidence>
<sequence>MDEPARAIEHISIRVPWHDAGWNGTVCADPHGNGTCVLLKNIGQRRHDDHEQRLAGSDIADLPLADAPPCVAERATFMSSRVTPFQRQHPFTQKSPAFATFQLTPQPIPAYSAQAVPFRWMSRDGAKKINEQRKLGLRPELEEQVDAITGWDNSTWMMHGDNQRTILEGFFGTVRPESSLVFFYAKHSPLSDDPRRLLVGAALVTEVTPTGAYRSSGGEQFPAQMWETNISHSLRPDQQRGFLMPYQALLAARDDKGIDITDALAFAPEGGWEAFSYVTEHVSHDLAIDALLALMAAGRTAQRLLGSAAGPLGFDWLEGQLNRLWKLRGPRPGLASVLAAFGVPQSVTFAHTVAAAGGPDADPWLTLEQAMADPERLGIAAKTHLTSTVRATWKALRPERRKLLELLSRFSLTREQAERFFVVEERDPALSDEQIIANPYRLFEADRYEPDAVPFAIIDRGCFPDAAVASEHPLPTPSAMSDGLDARRVRALIVDELQRAKVAGHTLQPQADVVSSIRTRTLSVPCPVTGDVLDAHQLSADTLPPQGPLTGVTLPNGMPALQLTELAEVGAVIRKEVERRLKAPSIADLPDFVRRLDDLLGPIRVDLSAEERDAETRARAEKVAALNTLYSSRVSVLIGSAGTGKTTLLQVLRHTETVAAGGVLLIAPTGKARVQLAHRVEAEAVTLAQFLIATKRYNPWTERYLVTGDVQTRAKNYKTIVVDEASMLTEEQLAALFDAVTGVQRLVLVGDPRQLPPIGAGRPFVDIVRHLAPDDIATRSPRCAPAYAELTIPRRQVGQERDDLVLASWFADGELSPEADLVWERLRAGEQLPTLRAVRYDRAQLLATLLTVLREEIPELREASDDELAAAFGRSYGGVISAKGNLYFPGGAAKKADAWQILSPVRSRGWGTTEINRALKDAFGTRALDQATGPRRWNAKPIGPERIVVGDKVINIRNHQFKQSRIYPKDAERFVANGELGVVVGQTRSKWVTWPPNKTEIEFSGRNGVKYDYYDWSDDGDAPMLELAWAITIHKAQGSEFETTLVVLPEASAGVSRELLYTALTRQRGKVILLHEADLDEVAKLGSAVYSDTASRLTNLFVASEPIQVGDAVIDRGLVHRTARGELVRSKSEVLIANLLDELGLSYDYESPFPGEDGRTVRPDFTILTDLGETVIWEHLGMLSDPRYASKWALKKDWYAANGIRPDEDGGGSRGKLVTTDDIRGVDYPAWRSLAHKVFGL</sequence>
<dbReference type="InterPro" id="IPR003593">
    <property type="entry name" value="AAA+_ATPase"/>
</dbReference>
<dbReference type="SUPFAM" id="SSF52540">
    <property type="entry name" value="P-loop containing nucleoside triphosphate hydrolases"/>
    <property type="match status" value="2"/>
</dbReference>
<dbReference type="Gene3D" id="2.30.30.940">
    <property type="match status" value="1"/>
</dbReference>
<organism evidence="2 3">
    <name type="scientific">Micromonospora terminaliae</name>
    <dbReference type="NCBI Taxonomy" id="1914461"/>
    <lineage>
        <taxon>Bacteria</taxon>
        <taxon>Bacillati</taxon>
        <taxon>Actinomycetota</taxon>
        <taxon>Actinomycetes</taxon>
        <taxon>Micromonosporales</taxon>
        <taxon>Micromonosporaceae</taxon>
        <taxon>Micromonospora</taxon>
    </lineage>
</organism>
<protein>
    <submittedName>
        <fullName evidence="2">AAA family ATPase</fullName>
    </submittedName>
</protein>
<keyword evidence="3" id="KW-1185">Reference proteome</keyword>
<dbReference type="InterPro" id="IPR027417">
    <property type="entry name" value="P-loop_NTPase"/>
</dbReference>
<gene>
    <name evidence="2" type="ORF">GCE86_08655</name>
</gene>
<evidence type="ECO:0000259" key="1">
    <source>
        <dbReference type="SMART" id="SM00382"/>
    </source>
</evidence>
<dbReference type="SMART" id="SM00382">
    <property type="entry name" value="AAA"/>
    <property type="match status" value="1"/>
</dbReference>
<dbReference type="CDD" id="cd17933">
    <property type="entry name" value="DEXSc_RecD-like"/>
    <property type="match status" value="1"/>
</dbReference>
<reference evidence="2 3" key="1">
    <citation type="submission" date="2019-10" db="EMBL/GenBank/DDBJ databases">
        <title>Genome Sequence of Micromonospora terminaliae DSM 101760.</title>
        <authorList>
            <person name="Guo L."/>
        </authorList>
    </citation>
    <scope>NUCLEOTIDE SEQUENCE [LARGE SCALE GENOMIC DNA]</scope>
    <source>
        <strain evidence="2 3">DSM 101760</strain>
    </source>
</reference>
<evidence type="ECO:0000313" key="3">
    <source>
        <dbReference type="Proteomes" id="UP000402241"/>
    </source>
</evidence>
<dbReference type="CDD" id="cd18809">
    <property type="entry name" value="SF1_C_RecD"/>
    <property type="match status" value="1"/>
</dbReference>
<dbReference type="Pfam" id="PF13538">
    <property type="entry name" value="UvrD_C_2"/>
    <property type="match status" value="1"/>
</dbReference>
<accession>A0ABX6E3K6</accession>
<dbReference type="Gene3D" id="3.40.50.300">
    <property type="entry name" value="P-loop containing nucleotide triphosphate hydrolases"/>
    <property type="match status" value="2"/>
</dbReference>
<dbReference type="PANTHER" id="PTHR43788">
    <property type="entry name" value="DNA2/NAM7 HELICASE FAMILY MEMBER"/>
    <property type="match status" value="1"/>
</dbReference>
<dbReference type="InterPro" id="IPR027785">
    <property type="entry name" value="UvrD-like_helicase_C"/>
</dbReference>
<proteinExistence type="predicted"/>
<name>A0ABX6E3K6_9ACTN</name>
<dbReference type="Proteomes" id="UP000402241">
    <property type="component" value="Chromosome"/>
</dbReference>
<dbReference type="Pfam" id="PF13604">
    <property type="entry name" value="AAA_30"/>
    <property type="match status" value="1"/>
</dbReference>